<dbReference type="InterPro" id="IPR000150">
    <property type="entry name" value="Cof"/>
</dbReference>
<dbReference type="InterPro" id="IPR006379">
    <property type="entry name" value="HAD-SF_hydro_IIB"/>
</dbReference>
<dbReference type="GO" id="GO:0000287">
    <property type="term" value="F:magnesium ion binding"/>
    <property type="evidence" value="ECO:0007669"/>
    <property type="project" value="TreeGrafter"/>
</dbReference>
<evidence type="ECO:0000313" key="2">
    <source>
        <dbReference type="Proteomes" id="UP000886819"/>
    </source>
</evidence>
<dbReference type="CDD" id="cd07516">
    <property type="entry name" value="HAD_Pase"/>
    <property type="match status" value="1"/>
</dbReference>
<reference evidence="1" key="2">
    <citation type="journal article" date="2021" name="PeerJ">
        <title>Extensive microbial diversity within the chicken gut microbiome revealed by metagenomics and culture.</title>
        <authorList>
            <person name="Gilroy R."/>
            <person name="Ravi A."/>
            <person name="Getino M."/>
            <person name="Pursley I."/>
            <person name="Horton D.L."/>
            <person name="Alikhan N.F."/>
            <person name="Baker D."/>
            <person name="Gharbi K."/>
            <person name="Hall N."/>
            <person name="Watson M."/>
            <person name="Adriaenssens E.M."/>
            <person name="Foster-Nyarko E."/>
            <person name="Jarju S."/>
            <person name="Secka A."/>
            <person name="Antonio M."/>
            <person name="Oren A."/>
            <person name="Chaudhuri R.R."/>
            <person name="La Ragione R."/>
            <person name="Hildebrand F."/>
            <person name="Pallen M.J."/>
        </authorList>
    </citation>
    <scope>NUCLEOTIDE SEQUENCE</scope>
    <source>
        <strain evidence="1">ChiHile30-977</strain>
    </source>
</reference>
<evidence type="ECO:0000313" key="1">
    <source>
        <dbReference type="EMBL" id="HIQ62510.1"/>
    </source>
</evidence>
<sequence>MHVIHALISDLDDTLLTAEHTLSPRTVRTLQRIQRQGVKVILASGRAAASMRPYVETVGTPWPYIACNGAQIVDAHSGEVLASSELPVALAREMLAWLKARDVYAQLYEEDDWCYDKPCRYADDYCRSSGVMGRRVDDLAAYIQRPTAKLLAVDEPERIRALIAEASDAFRGRLSVATSKPYFMEVTSLEATKGNAVKKLAAMLGLTPETTICAGDSLNDLSMLSWSQLPVSVSNARDAVKAVAWRVAGNGQQDGIAELLDELIPEGYTC</sequence>
<dbReference type="NCBIfam" id="TIGR00099">
    <property type="entry name" value="Cof-subfamily"/>
    <property type="match status" value="1"/>
</dbReference>
<reference evidence="1" key="1">
    <citation type="submission" date="2020-10" db="EMBL/GenBank/DDBJ databases">
        <authorList>
            <person name="Gilroy R."/>
        </authorList>
    </citation>
    <scope>NUCLEOTIDE SEQUENCE</scope>
    <source>
        <strain evidence="1">ChiHile30-977</strain>
    </source>
</reference>
<dbReference type="Pfam" id="PF08282">
    <property type="entry name" value="Hydrolase_3"/>
    <property type="match status" value="1"/>
</dbReference>
<comment type="caution">
    <text evidence="1">The sequence shown here is derived from an EMBL/GenBank/DDBJ whole genome shotgun (WGS) entry which is preliminary data.</text>
</comment>
<dbReference type="Proteomes" id="UP000886819">
    <property type="component" value="Unassembled WGS sequence"/>
</dbReference>
<dbReference type="EMBL" id="DVFI01000037">
    <property type="protein sequence ID" value="HIQ62510.1"/>
    <property type="molecule type" value="Genomic_DNA"/>
</dbReference>
<dbReference type="InterPro" id="IPR036412">
    <property type="entry name" value="HAD-like_sf"/>
</dbReference>
<dbReference type="Gene3D" id="3.40.50.1000">
    <property type="entry name" value="HAD superfamily/HAD-like"/>
    <property type="match status" value="1"/>
</dbReference>
<dbReference type="AlphaFoldDB" id="A0A9D1CI83"/>
<organism evidence="1 2">
    <name type="scientific">Candidatus Avichristensenella intestinipullorum</name>
    <dbReference type="NCBI Taxonomy" id="2840693"/>
    <lineage>
        <taxon>Bacteria</taxon>
        <taxon>Bacillati</taxon>
        <taxon>Bacillota</taxon>
        <taxon>Clostridia</taxon>
        <taxon>Candidatus Avichristensenella</taxon>
    </lineage>
</organism>
<dbReference type="PANTHER" id="PTHR10000">
    <property type="entry name" value="PHOSPHOSERINE PHOSPHATASE"/>
    <property type="match status" value="1"/>
</dbReference>
<proteinExistence type="predicted"/>
<dbReference type="NCBIfam" id="TIGR01484">
    <property type="entry name" value="HAD-SF-IIB"/>
    <property type="match status" value="1"/>
</dbReference>
<dbReference type="PANTHER" id="PTHR10000:SF8">
    <property type="entry name" value="HAD SUPERFAMILY HYDROLASE-LIKE, TYPE 3"/>
    <property type="match status" value="1"/>
</dbReference>
<accession>A0A9D1CI83</accession>
<dbReference type="Gene3D" id="3.30.1240.10">
    <property type="match status" value="1"/>
</dbReference>
<dbReference type="SFLD" id="SFLDS00003">
    <property type="entry name" value="Haloacid_Dehalogenase"/>
    <property type="match status" value="1"/>
</dbReference>
<dbReference type="GO" id="GO:0016791">
    <property type="term" value="F:phosphatase activity"/>
    <property type="evidence" value="ECO:0007669"/>
    <property type="project" value="TreeGrafter"/>
</dbReference>
<protein>
    <submittedName>
        <fullName evidence="1">HAD family phosphatase</fullName>
    </submittedName>
</protein>
<dbReference type="InterPro" id="IPR023214">
    <property type="entry name" value="HAD_sf"/>
</dbReference>
<name>A0A9D1CI83_9FIRM</name>
<gene>
    <name evidence="1" type="ORF">IAA66_02850</name>
</gene>
<dbReference type="SUPFAM" id="SSF56784">
    <property type="entry name" value="HAD-like"/>
    <property type="match status" value="1"/>
</dbReference>
<dbReference type="SFLD" id="SFLDG01140">
    <property type="entry name" value="C2.B:_Phosphomannomutase_and_P"/>
    <property type="match status" value="1"/>
</dbReference>
<dbReference type="GO" id="GO:0005829">
    <property type="term" value="C:cytosol"/>
    <property type="evidence" value="ECO:0007669"/>
    <property type="project" value="TreeGrafter"/>
</dbReference>